<dbReference type="CDD" id="cd09916">
    <property type="entry name" value="CpxP_like"/>
    <property type="match status" value="1"/>
</dbReference>
<evidence type="ECO:0000256" key="6">
    <source>
        <dbReference type="SAM" id="SignalP"/>
    </source>
</evidence>
<accession>A0A4R3I0P2</accession>
<dbReference type="Pfam" id="PF07813">
    <property type="entry name" value="LTXXQ"/>
    <property type="match status" value="1"/>
</dbReference>
<evidence type="ECO:0000256" key="5">
    <source>
        <dbReference type="SAM" id="MobiDB-lite"/>
    </source>
</evidence>
<comment type="similarity">
    <text evidence="2">Belongs to the CpxP/Spy family.</text>
</comment>
<dbReference type="Proteomes" id="UP000295382">
    <property type="component" value="Unassembled WGS sequence"/>
</dbReference>
<sequence length="190" mass="20862">MMRIPLKLKHTLASTALLAMAAAAQAQPGPGNPPAPPMDSPQMNCPMMGMGPGMMGHGMGSFHGGGMMPGSDMGHMLYGLNLSEEQQDKVFNIIHRQEPRKRESLKMLHKSIAALHDLVRSSNYSDANVQSFSRAIGQASADLALMHAQTERQIYEILTPEQRRQFDDRGYGPRHRPGCAMPGTMPMPRR</sequence>
<dbReference type="PANTHER" id="PTHR38102:SF1">
    <property type="entry name" value="PERIPLASMIC CHAPERONE SPY"/>
    <property type="match status" value="1"/>
</dbReference>
<comment type="subcellular location">
    <subcellularLocation>
        <location evidence="1">Periplasm</location>
    </subcellularLocation>
</comment>
<feature type="region of interest" description="Disordered" evidence="5">
    <location>
        <begin position="166"/>
        <end position="190"/>
    </location>
</feature>
<protein>
    <submittedName>
        <fullName evidence="7">Spy/CpxP family protein refolding chaperone</fullName>
    </submittedName>
</protein>
<proteinExistence type="inferred from homology"/>
<dbReference type="Gene3D" id="1.20.120.1490">
    <property type="match status" value="1"/>
</dbReference>
<reference evidence="7 8" key="1">
    <citation type="submission" date="2019-03" db="EMBL/GenBank/DDBJ databases">
        <title>Genomic Encyclopedia of Type Strains, Phase IV (KMG-IV): sequencing the most valuable type-strain genomes for metagenomic binning, comparative biology and taxonomic classification.</title>
        <authorList>
            <person name="Goeker M."/>
        </authorList>
    </citation>
    <scope>NUCLEOTIDE SEQUENCE [LARGE SCALE GENOMIC DNA]</scope>
    <source>
        <strain evidence="7 8">DSM 7445</strain>
    </source>
</reference>
<dbReference type="RefSeq" id="WP_132256503.1">
    <property type="nucleotide sequence ID" value="NZ_SLZQ01000001.1"/>
</dbReference>
<dbReference type="EMBL" id="SLZQ01000001">
    <property type="protein sequence ID" value="TCS39276.1"/>
    <property type="molecule type" value="Genomic_DNA"/>
</dbReference>
<keyword evidence="3 6" id="KW-0732">Signal</keyword>
<evidence type="ECO:0000313" key="7">
    <source>
        <dbReference type="EMBL" id="TCS39276.1"/>
    </source>
</evidence>
<dbReference type="GO" id="GO:0051082">
    <property type="term" value="F:unfolded protein binding"/>
    <property type="evidence" value="ECO:0007669"/>
    <property type="project" value="TreeGrafter"/>
</dbReference>
<comment type="caution">
    <text evidence="7">The sequence shown here is derived from an EMBL/GenBank/DDBJ whole genome shotgun (WGS) entry which is preliminary data.</text>
</comment>
<keyword evidence="8" id="KW-1185">Reference proteome</keyword>
<dbReference type="AlphaFoldDB" id="A0A4R3I0P2"/>
<dbReference type="InterPro" id="IPR012899">
    <property type="entry name" value="LTXXQ"/>
</dbReference>
<organism evidence="7 8">
    <name type="scientific">Paucimonas lemoignei</name>
    <name type="common">Pseudomonas lemoignei</name>
    <dbReference type="NCBI Taxonomy" id="29443"/>
    <lineage>
        <taxon>Bacteria</taxon>
        <taxon>Pseudomonadati</taxon>
        <taxon>Pseudomonadota</taxon>
        <taxon>Betaproteobacteria</taxon>
        <taxon>Burkholderiales</taxon>
        <taxon>Burkholderiaceae</taxon>
        <taxon>Paucimonas</taxon>
    </lineage>
</organism>
<evidence type="ECO:0000256" key="3">
    <source>
        <dbReference type="ARBA" id="ARBA00022729"/>
    </source>
</evidence>
<evidence type="ECO:0000313" key="8">
    <source>
        <dbReference type="Proteomes" id="UP000295382"/>
    </source>
</evidence>
<name>A0A4R3I0P2_PAULE</name>
<dbReference type="OrthoDB" id="8928345at2"/>
<dbReference type="GO" id="GO:0030288">
    <property type="term" value="C:outer membrane-bounded periplasmic space"/>
    <property type="evidence" value="ECO:0007669"/>
    <property type="project" value="TreeGrafter"/>
</dbReference>
<evidence type="ECO:0000256" key="1">
    <source>
        <dbReference type="ARBA" id="ARBA00004418"/>
    </source>
</evidence>
<dbReference type="InterPro" id="IPR052211">
    <property type="entry name" value="Cpx_auxiliary_protein"/>
</dbReference>
<feature type="chain" id="PRO_5020827686" evidence="6">
    <location>
        <begin position="27"/>
        <end position="190"/>
    </location>
</feature>
<evidence type="ECO:0000256" key="2">
    <source>
        <dbReference type="ARBA" id="ARBA00008441"/>
    </source>
</evidence>
<dbReference type="PANTHER" id="PTHR38102">
    <property type="entry name" value="PERIPLASMIC CHAPERONE SPY"/>
    <property type="match status" value="1"/>
</dbReference>
<feature type="signal peptide" evidence="6">
    <location>
        <begin position="1"/>
        <end position="26"/>
    </location>
</feature>
<evidence type="ECO:0000256" key="4">
    <source>
        <dbReference type="ARBA" id="ARBA00022764"/>
    </source>
</evidence>
<gene>
    <name evidence="7" type="ORF">EDC30_101231</name>
</gene>
<keyword evidence="4" id="KW-0574">Periplasm</keyword>